<evidence type="ECO:0000256" key="8">
    <source>
        <dbReference type="ARBA" id="ARBA00048679"/>
    </source>
</evidence>
<dbReference type="PROSITE" id="PS50011">
    <property type="entry name" value="PROTEIN_KINASE_DOM"/>
    <property type="match status" value="1"/>
</dbReference>
<dbReference type="Xenbase" id="XB-GENE-5998666">
    <property type="gene designation" value="stk36"/>
</dbReference>
<reference evidence="12" key="2">
    <citation type="submission" date="2011-06" db="UniProtKB">
        <authorList>
            <consortium name="Ensembl"/>
        </authorList>
    </citation>
    <scope>IDENTIFICATION</scope>
</reference>
<dbReference type="EC" id="2.7.11.1" evidence="1"/>
<dbReference type="Pfam" id="PF00069">
    <property type="entry name" value="Pkinase"/>
    <property type="match status" value="1"/>
</dbReference>
<keyword evidence="5" id="KW-0418">Kinase</keyword>
<feature type="binding site" evidence="9">
    <location>
        <position position="33"/>
    </location>
    <ligand>
        <name>ATP</name>
        <dbReference type="ChEBI" id="CHEBI:30616"/>
    </ligand>
</feature>
<feature type="domain" description="Protein kinase" evidence="11">
    <location>
        <begin position="4"/>
        <end position="254"/>
    </location>
</feature>
<dbReference type="GO" id="GO:0005737">
    <property type="term" value="C:cytoplasm"/>
    <property type="evidence" value="ECO:0007669"/>
    <property type="project" value="UniProtKB-ARBA"/>
</dbReference>
<evidence type="ECO:0000256" key="1">
    <source>
        <dbReference type="ARBA" id="ARBA00012513"/>
    </source>
</evidence>
<comment type="catalytic activity">
    <reaction evidence="7">
        <text>L-threonyl-[protein] + ATP = O-phospho-L-threonyl-[protein] + ADP + H(+)</text>
        <dbReference type="Rhea" id="RHEA:46608"/>
        <dbReference type="Rhea" id="RHEA-COMP:11060"/>
        <dbReference type="Rhea" id="RHEA-COMP:11605"/>
        <dbReference type="ChEBI" id="CHEBI:15378"/>
        <dbReference type="ChEBI" id="CHEBI:30013"/>
        <dbReference type="ChEBI" id="CHEBI:30616"/>
        <dbReference type="ChEBI" id="CHEBI:61977"/>
        <dbReference type="ChEBI" id="CHEBI:456216"/>
        <dbReference type="EC" id="2.7.11.1"/>
    </reaction>
</comment>
<dbReference type="InParanoid" id="F6U1L8"/>
<dbReference type="GO" id="GO:0004674">
    <property type="term" value="F:protein serine/threonine kinase activity"/>
    <property type="evidence" value="ECO:0007669"/>
    <property type="project" value="UniProtKB-KW"/>
</dbReference>
<dbReference type="GeneTree" id="ENSGT00940000158375"/>
<feature type="region of interest" description="Disordered" evidence="10">
    <location>
        <begin position="287"/>
        <end position="349"/>
    </location>
</feature>
<feature type="compositionally biased region" description="Basic and acidic residues" evidence="10">
    <location>
        <begin position="339"/>
        <end position="349"/>
    </location>
</feature>
<dbReference type="InterPro" id="IPR011989">
    <property type="entry name" value="ARM-like"/>
</dbReference>
<feature type="region of interest" description="Disordered" evidence="10">
    <location>
        <begin position="1205"/>
        <end position="1231"/>
    </location>
</feature>
<dbReference type="CDD" id="cd14002">
    <property type="entry name" value="STKc_STK36"/>
    <property type="match status" value="1"/>
</dbReference>
<evidence type="ECO:0000256" key="3">
    <source>
        <dbReference type="ARBA" id="ARBA00022679"/>
    </source>
</evidence>
<dbReference type="Ensembl" id="ENSXETT00000040814">
    <property type="protein sequence ID" value="ENSXETP00000040814"/>
    <property type="gene ID" value="ENSXETG00000018823"/>
</dbReference>
<keyword evidence="6 9" id="KW-0067">ATP-binding</keyword>
<dbReference type="Gene3D" id="1.10.510.10">
    <property type="entry name" value="Transferase(Phosphotransferase) domain 1"/>
    <property type="match status" value="1"/>
</dbReference>
<dbReference type="InterPro" id="IPR008271">
    <property type="entry name" value="Ser/Thr_kinase_AS"/>
</dbReference>
<feature type="compositionally biased region" description="Basic residues" evidence="10">
    <location>
        <begin position="298"/>
        <end position="315"/>
    </location>
</feature>
<evidence type="ECO:0000256" key="7">
    <source>
        <dbReference type="ARBA" id="ARBA00047899"/>
    </source>
</evidence>
<evidence type="ECO:0000256" key="10">
    <source>
        <dbReference type="SAM" id="MobiDB-lite"/>
    </source>
</evidence>
<dbReference type="SUPFAM" id="SSF56112">
    <property type="entry name" value="Protein kinase-like (PK-like)"/>
    <property type="match status" value="1"/>
</dbReference>
<dbReference type="Gene3D" id="1.25.10.10">
    <property type="entry name" value="Leucine-rich Repeat Variant"/>
    <property type="match status" value="1"/>
</dbReference>
<keyword evidence="4 9" id="KW-0547">Nucleotide-binding</keyword>
<evidence type="ECO:0000256" key="5">
    <source>
        <dbReference type="ARBA" id="ARBA00022777"/>
    </source>
</evidence>
<dbReference type="ExpressionAtlas" id="F6U1L8">
    <property type="expression patterns" value="baseline"/>
</dbReference>
<sequence length="1250" mass="139100">MEKYHVLDLIGEGSFGRVYKGRRKHSGEVVALKFIPKVGRSEKELKGLKREIQIMRDLRHPNIVRMLDSCETEREVVVVTEYAEGELFKILEDDGHFPEELVRDISAQLVSALYYLHSHRILHRDMKPQNILLSKDGTVKLCDFGFARELSLDTLMVRSIKGTPLYMSPELILERPYDHRSDLWALGCIVYELLVGTPPFYAHSIFQLVSIITQQAVRWPRGVSPELTNFLQGLLTKDPAVRLSWPELLRHPFIKDQVVVVEENANNSPFTSPLTEEQQQLRNQLCENAGQSSVHSRILSKARQRVAKRKEKPVRKQPENGQQAPAPRISGTKFSPPTPREHRISEDYDREFSLEKSVRGSIQKVRLENEDSDDEWAVMLEATDPSVAQISTPFLLLQDSSFRQRVKSRLQDCCPLVSLEAASRLRPALRVTCNLLTSGCDPALLSDLCTELQLPQFLLKVINQSLHTDLKQHPWAVSFLTDLFALLNSYYHFKRHPESSSSLQACEGLFLGVLDFLLSGPQEGDTTLQELGLQCLVSLCESADCSPVPECEKVYNMLQSEHKGLLDKIIARSQPPIAKRSAGVTEPDYSAGERLAGFYTEALASLCDIPPSGEHRRLKENVSLYVSEKLLSDMGCLFDSFVTSLQHSHCTLSRLKVLYCCCHVSLDLCKRLVSNSCALQCIISLLEGEVSAWDASMIHTAGQALFLMSLLVLRLQSLPPQMSRMTLLLLRLLTCDLPSVVVSSTALTCAIQDCGVPIALSQDNLICAIRSALADTPQEICPPLGSGTFDWVFHFLQQQLNQEEALSLAVSEEGAFLWHRLSVLLQVSHQRPRLEGDTPRENECSKPDWNLLSVRGIVSFLELSLLTSVRDPDRFLSLLAHPDSIAMAAVNRLLTPSFLAHVSEACNSCGWDESDTISEIVILVCQLLCIPFSVETPTEALREILQSLREHQTVTLLLKTCCHLPQSLAELPVSLVCRLVLMEPDFLAEFSQAVTSSDDLAIWLGNALHSGQDSLTCDLLSVFSHLIRVSSSHLPLLQRIVGDWEELLSWLLQASESGLRAAACTLAGNLARLGETLPQSFVKRLLDCLSDRDARVRRSAAFAMGNTAFHGAKGNIYNPWVSTAASKFLTLLRDPQSKTRAHAASALGNLGSVLGEGGQTSPLMLKVPQLLLQSACTDQEQTVRLASVIALRSLSETPNVRQHLKSLNAGEKLSSSLSSESEHRSPRSGTVPWAHHCEKLLHLLRAPEFS</sequence>
<dbReference type="AlphaFoldDB" id="F6U1L8"/>
<dbReference type="Bgee" id="ENSXETG00000018823">
    <property type="expression patterns" value="Expressed in early embryo and 9 other cell types or tissues"/>
</dbReference>
<reference evidence="12" key="1">
    <citation type="journal article" date="2010" name="Science">
        <title>The genome of the Western clawed frog Xenopus tropicalis.</title>
        <authorList>
            <person name="Hellsten U."/>
            <person name="Harland R.M."/>
            <person name="Gilchrist M.J."/>
            <person name="Hendrix D."/>
            <person name="Jurka J."/>
            <person name="Kapitonov V."/>
            <person name="Ovcharenko I."/>
            <person name="Putnam N.H."/>
            <person name="Shu S."/>
            <person name="Taher L."/>
            <person name="Blitz I.L."/>
            <person name="Blumberg B."/>
            <person name="Dichmann D.S."/>
            <person name="Dubchak I."/>
            <person name="Amaya E."/>
            <person name="Detter J.C."/>
            <person name="Fletcher R."/>
            <person name="Gerhard D.S."/>
            <person name="Goodstein D."/>
            <person name="Graves T."/>
            <person name="Grigoriev I.V."/>
            <person name="Grimwood J."/>
            <person name="Kawashima T."/>
            <person name="Lindquist E."/>
            <person name="Lucas S.M."/>
            <person name="Mead P.E."/>
            <person name="Mitros T."/>
            <person name="Ogino H."/>
            <person name="Ohta Y."/>
            <person name="Poliakov A.V."/>
            <person name="Pollet N."/>
            <person name="Robert J."/>
            <person name="Salamov A."/>
            <person name="Sater A.K."/>
            <person name="Schmutz J."/>
            <person name="Terry A."/>
            <person name="Vize P.D."/>
            <person name="Warren W.C."/>
            <person name="Wells D."/>
            <person name="Wills A."/>
            <person name="Wilson R.K."/>
            <person name="Zimmerman L.B."/>
            <person name="Zorn A.M."/>
            <person name="Grainger R."/>
            <person name="Grammer T."/>
            <person name="Khokha M.K."/>
            <person name="Richardson P.M."/>
            <person name="Rokhsar D.S."/>
        </authorList>
    </citation>
    <scope>NUCLEOTIDE SEQUENCE [LARGE SCALE GENOMIC DNA]</scope>
    <source>
        <strain evidence="12">Nigerian</strain>
    </source>
</reference>
<evidence type="ECO:0000256" key="9">
    <source>
        <dbReference type="PROSITE-ProRule" id="PRU10141"/>
    </source>
</evidence>
<keyword evidence="2" id="KW-0723">Serine/threonine-protein kinase</keyword>
<dbReference type="SMART" id="SM00220">
    <property type="entry name" value="S_TKc"/>
    <property type="match status" value="1"/>
</dbReference>
<dbReference type="FunFam" id="1.10.510.10:FF:001609">
    <property type="entry name" value="Fused serine/threonine kinase-like protein"/>
    <property type="match status" value="1"/>
</dbReference>
<dbReference type="InterPro" id="IPR017441">
    <property type="entry name" value="Protein_kinase_ATP_BS"/>
</dbReference>
<dbReference type="eggNOG" id="KOG0597">
    <property type="taxonomic scope" value="Eukaryota"/>
</dbReference>
<evidence type="ECO:0000313" key="12">
    <source>
        <dbReference type="Ensembl" id="ENSXETP00000040814"/>
    </source>
</evidence>
<dbReference type="InterPro" id="IPR000719">
    <property type="entry name" value="Prot_kinase_dom"/>
</dbReference>
<keyword evidence="3" id="KW-0808">Transferase</keyword>
<organism evidence="12">
    <name type="scientific">Xenopus tropicalis</name>
    <name type="common">Western clawed frog</name>
    <name type="synonym">Silurana tropicalis</name>
    <dbReference type="NCBI Taxonomy" id="8364"/>
    <lineage>
        <taxon>Eukaryota</taxon>
        <taxon>Metazoa</taxon>
        <taxon>Chordata</taxon>
        <taxon>Craniata</taxon>
        <taxon>Vertebrata</taxon>
        <taxon>Euteleostomi</taxon>
        <taxon>Amphibia</taxon>
        <taxon>Batrachia</taxon>
        <taxon>Anura</taxon>
        <taxon>Pipoidea</taxon>
        <taxon>Pipidae</taxon>
        <taxon>Xenopodinae</taxon>
        <taxon>Xenopus</taxon>
        <taxon>Silurana</taxon>
    </lineage>
</organism>
<evidence type="ECO:0000256" key="4">
    <source>
        <dbReference type="ARBA" id="ARBA00022741"/>
    </source>
</evidence>
<dbReference type="Pfam" id="PF13646">
    <property type="entry name" value="HEAT_2"/>
    <property type="match status" value="1"/>
</dbReference>
<evidence type="ECO:0000256" key="2">
    <source>
        <dbReference type="ARBA" id="ARBA00022527"/>
    </source>
</evidence>
<name>F6U1L8_XENTR</name>
<accession>F6U1L8</accession>
<dbReference type="FunCoup" id="F6U1L8">
    <property type="interactions" value="1409"/>
</dbReference>
<dbReference type="PANTHER" id="PTHR22983">
    <property type="entry name" value="PROTEIN KINASE RELATED"/>
    <property type="match status" value="1"/>
</dbReference>
<dbReference type="PROSITE" id="PS00108">
    <property type="entry name" value="PROTEIN_KINASE_ST"/>
    <property type="match status" value="1"/>
</dbReference>
<protein>
    <recommendedName>
        <fullName evidence="1">non-specific serine/threonine protein kinase</fullName>
        <ecNumber evidence="1">2.7.11.1</ecNumber>
    </recommendedName>
</protein>
<dbReference type="InterPro" id="IPR016024">
    <property type="entry name" value="ARM-type_fold"/>
</dbReference>
<proteinExistence type="predicted"/>
<dbReference type="PROSITE" id="PS00107">
    <property type="entry name" value="PROTEIN_KINASE_ATP"/>
    <property type="match status" value="1"/>
</dbReference>
<dbReference type="InterPro" id="IPR011009">
    <property type="entry name" value="Kinase-like_dom_sf"/>
</dbReference>
<dbReference type="GO" id="GO:0005524">
    <property type="term" value="F:ATP binding"/>
    <property type="evidence" value="ECO:0007669"/>
    <property type="project" value="UniProtKB-UniRule"/>
</dbReference>
<comment type="catalytic activity">
    <reaction evidence="8">
        <text>L-seryl-[protein] + ATP = O-phospho-L-seryl-[protein] + ADP + H(+)</text>
        <dbReference type="Rhea" id="RHEA:17989"/>
        <dbReference type="Rhea" id="RHEA-COMP:9863"/>
        <dbReference type="Rhea" id="RHEA-COMP:11604"/>
        <dbReference type="ChEBI" id="CHEBI:15378"/>
        <dbReference type="ChEBI" id="CHEBI:29999"/>
        <dbReference type="ChEBI" id="CHEBI:30616"/>
        <dbReference type="ChEBI" id="CHEBI:83421"/>
        <dbReference type="ChEBI" id="CHEBI:456216"/>
        <dbReference type="EC" id="2.7.11.1"/>
    </reaction>
</comment>
<evidence type="ECO:0000256" key="6">
    <source>
        <dbReference type="ARBA" id="ARBA00022840"/>
    </source>
</evidence>
<gene>
    <name evidence="12" type="primary">stk36</name>
</gene>
<dbReference type="HOGENOM" id="CLU_002453_2_0_1"/>
<dbReference type="SUPFAM" id="SSF48371">
    <property type="entry name" value="ARM repeat"/>
    <property type="match status" value="1"/>
</dbReference>
<dbReference type="FunFam" id="3.30.200.20:FF:000042">
    <property type="entry name" value="Aurora kinase A"/>
    <property type="match status" value="1"/>
</dbReference>
<evidence type="ECO:0000259" key="11">
    <source>
        <dbReference type="PROSITE" id="PS50011"/>
    </source>
</evidence>
<dbReference type="PANTHER" id="PTHR22983:SF6">
    <property type="entry name" value="SERINE_THREONINE-PROTEIN KINASE 36"/>
    <property type="match status" value="1"/>
</dbReference>